<dbReference type="AlphaFoldDB" id="A0A8T3DFX4"/>
<protein>
    <recommendedName>
        <fullName evidence="3">Doublecortin domain-containing protein</fullName>
    </recommendedName>
</protein>
<comment type="caution">
    <text evidence="4">The sequence shown here is derived from an EMBL/GenBank/DDBJ whole genome shotgun (WGS) entry which is preliminary data.</text>
</comment>
<dbReference type="SMART" id="SM00537">
    <property type="entry name" value="DCX"/>
    <property type="match status" value="2"/>
</dbReference>
<keyword evidence="5" id="KW-1185">Reference proteome</keyword>
<dbReference type="GO" id="GO:0005815">
    <property type="term" value="C:microtubule organizing center"/>
    <property type="evidence" value="ECO:0007669"/>
    <property type="project" value="TreeGrafter"/>
</dbReference>
<evidence type="ECO:0000313" key="4">
    <source>
        <dbReference type="EMBL" id="KAI1895116.1"/>
    </source>
</evidence>
<accession>A0A8T3DFX4</accession>
<dbReference type="Pfam" id="PF03607">
    <property type="entry name" value="DCX"/>
    <property type="match status" value="2"/>
</dbReference>
<dbReference type="PANTHER" id="PTHR23004:SF10">
    <property type="entry name" value="DOUBLECORTIN DOMAIN-CONTAINING PROTEIN 2B"/>
    <property type="match status" value="1"/>
</dbReference>
<feature type="compositionally biased region" description="Basic and acidic residues" evidence="2">
    <location>
        <begin position="261"/>
        <end position="270"/>
    </location>
</feature>
<dbReference type="Proteomes" id="UP000829720">
    <property type="component" value="Unassembled WGS sequence"/>
</dbReference>
<sequence>MATQGTNLPPVKSVTVYRNGDPFFPGRRFVVNHRQVANLETFLNDVTQSIQAPAAVRALYTPSQGHRVHQLQDLCTGAQYVAAGFERFKKMDYMNTGLKPPANRGERAQARAYRPNVSAKWRKAIHLPCIIHVFRNGDLLCPPLRFIIPRSTLQDLEQILSMVSEKASLRTGAVRRLCTLEGGAVAMGEELQSGQYYVAVGTERFKKLPYVELLVPKAPAGHSHRNQYGHSRLPRRYETRKPVSVPQDRYSDSALLDSPESDGRRVKSTGDEAGGPTHTHGAPKKKERAPKEAESLFFAKPAKVHVNRAGPRPTRPQRGNAHPSVFRGNVRKKREEMLGAEEVEEDEDTAVELPVDQRVAETVEDEELDEKDNFQSPRDSPDLVHTNGKTSPEPEAGHAANRSPPTTSREDDGTSDPASADEKHEELAPQDSRPGSSDNHGPRDFEEAKQEGTHQEYSQEPEEPLPRESTEESLTYSSYQETETADKNRPASHVSASELAA</sequence>
<dbReference type="OrthoDB" id="1738954at2759"/>
<feature type="domain" description="Doublecortin" evidence="3">
    <location>
        <begin position="12"/>
        <end position="94"/>
    </location>
</feature>
<dbReference type="PROSITE" id="PS50309">
    <property type="entry name" value="DC"/>
    <property type="match status" value="2"/>
</dbReference>
<feature type="region of interest" description="Disordered" evidence="2">
    <location>
        <begin position="220"/>
        <end position="501"/>
    </location>
</feature>
<feature type="compositionally biased region" description="Acidic residues" evidence="2">
    <location>
        <begin position="338"/>
        <end position="350"/>
    </location>
</feature>
<evidence type="ECO:0000259" key="3">
    <source>
        <dbReference type="PROSITE" id="PS50309"/>
    </source>
</evidence>
<dbReference type="InterPro" id="IPR036572">
    <property type="entry name" value="Doublecortin_dom_sf"/>
</dbReference>
<organism evidence="4 5">
    <name type="scientific">Albula goreensis</name>
    <dbReference type="NCBI Taxonomy" id="1534307"/>
    <lineage>
        <taxon>Eukaryota</taxon>
        <taxon>Metazoa</taxon>
        <taxon>Chordata</taxon>
        <taxon>Craniata</taxon>
        <taxon>Vertebrata</taxon>
        <taxon>Euteleostomi</taxon>
        <taxon>Actinopterygii</taxon>
        <taxon>Neopterygii</taxon>
        <taxon>Teleostei</taxon>
        <taxon>Albuliformes</taxon>
        <taxon>Albulidae</taxon>
        <taxon>Albula</taxon>
    </lineage>
</organism>
<feature type="compositionally biased region" description="Low complexity" evidence="2">
    <location>
        <begin position="472"/>
        <end position="482"/>
    </location>
</feature>
<keyword evidence="1" id="KW-0677">Repeat</keyword>
<dbReference type="FunFam" id="3.10.20.230:FF:000004">
    <property type="entry name" value="Doublecortin domain containing 2"/>
    <property type="match status" value="1"/>
</dbReference>
<name>A0A8T3DFX4_9TELE</name>
<dbReference type="InterPro" id="IPR003533">
    <property type="entry name" value="Doublecortin_dom"/>
</dbReference>
<evidence type="ECO:0000313" key="5">
    <source>
        <dbReference type="Proteomes" id="UP000829720"/>
    </source>
</evidence>
<dbReference type="GO" id="GO:0005874">
    <property type="term" value="C:microtubule"/>
    <property type="evidence" value="ECO:0007669"/>
    <property type="project" value="TreeGrafter"/>
</dbReference>
<dbReference type="Gene3D" id="3.10.20.230">
    <property type="entry name" value="Doublecortin domain"/>
    <property type="match status" value="2"/>
</dbReference>
<proteinExistence type="predicted"/>
<evidence type="ECO:0000256" key="1">
    <source>
        <dbReference type="ARBA" id="ARBA00022737"/>
    </source>
</evidence>
<gene>
    <name evidence="4" type="ORF">AGOR_G00102980</name>
</gene>
<dbReference type="PANTHER" id="PTHR23004">
    <property type="entry name" value="DOUBLECORTIN DOMAIN CONTAINING 2"/>
    <property type="match status" value="1"/>
</dbReference>
<dbReference type="EMBL" id="JAERUA010000009">
    <property type="protein sequence ID" value="KAI1895116.1"/>
    <property type="molecule type" value="Genomic_DNA"/>
</dbReference>
<dbReference type="SUPFAM" id="SSF89837">
    <property type="entry name" value="Doublecortin (DC)"/>
    <property type="match status" value="2"/>
</dbReference>
<evidence type="ECO:0000256" key="2">
    <source>
        <dbReference type="SAM" id="MobiDB-lite"/>
    </source>
</evidence>
<dbReference type="GO" id="GO:0035556">
    <property type="term" value="P:intracellular signal transduction"/>
    <property type="evidence" value="ECO:0007669"/>
    <property type="project" value="InterPro"/>
</dbReference>
<reference evidence="4" key="1">
    <citation type="submission" date="2021-01" db="EMBL/GenBank/DDBJ databases">
        <authorList>
            <person name="Zahm M."/>
            <person name="Roques C."/>
            <person name="Cabau C."/>
            <person name="Klopp C."/>
            <person name="Donnadieu C."/>
            <person name="Jouanno E."/>
            <person name="Lampietro C."/>
            <person name="Louis A."/>
            <person name="Herpin A."/>
            <person name="Echchiki A."/>
            <person name="Berthelot C."/>
            <person name="Parey E."/>
            <person name="Roest-Crollius H."/>
            <person name="Braasch I."/>
            <person name="Postlethwait J."/>
            <person name="Bobe J."/>
            <person name="Montfort J."/>
            <person name="Bouchez O."/>
            <person name="Begum T."/>
            <person name="Mejri S."/>
            <person name="Adams A."/>
            <person name="Chen W.-J."/>
            <person name="Guiguen Y."/>
        </authorList>
    </citation>
    <scope>NUCLEOTIDE SEQUENCE</scope>
    <source>
        <tissue evidence="4">Blood</tissue>
    </source>
</reference>
<feature type="domain" description="Doublecortin" evidence="3">
    <location>
        <begin position="129"/>
        <end position="211"/>
    </location>
</feature>
<dbReference type="FunFam" id="3.10.20.230:FF:000011">
    <property type="entry name" value="Doublecortin domain containing 2B"/>
    <property type="match status" value="1"/>
</dbReference>
<feature type="compositionally biased region" description="Basic and acidic residues" evidence="2">
    <location>
        <begin position="440"/>
        <end position="454"/>
    </location>
</feature>